<proteinExistence type="predicted"/>
<dbReference type="STRING" id="1088869.GMO_23140"/>
<feature type="transmembrane region" description="Helical" evidence="2">
    <location>
        <begin position="16"/>
        <end position="38"/>
    </location>
</feature>
<dbReference type="Pfam" id="PF25917">
    <property type="entry name" value="BSH_RND"/>
    <property type="match status" value="1"/>
</dbReference>
<gene>
    <name evidence="4" type="ORF">GMO_23140</name>
</gene>
<dbReference type="PANTHER" id="PTHR30386:SF24">
    <property type="entry name" value="MULTIDRUG RESISTANCE EFFLUX PUMP"/>
    <property type="match status" value="1"/>
</dbReference>
<dbReference type="InterPro" id="IPR058625">
    <property type="entry name" value="MdtA-like_BSH"/>
</dbReference>
<name>G6XLR5_9PROT</name>
<dbReference type="Gene3D" id="2.40.30.170">
    <property type="match status" value="1"/>
</dbReference>
<evidence type="ECO:0000256" key="2">
    <source>
        <dbReference type="SAM" id="Phobius"/>
    </source>
</evidence>
<evidence type="ECO:0000256" key="1">
    <source>
        <dbReference type="SAM" id="Coils"/>
    </source>
</evidence>
<dbReference type="PATRIC" id="fig|1088869.3.peg.2309"/>
<dbReference type="PANTHER" id="PTHR30386">
    <property type="entry name" value="MEMBRANE FUSION SUBUNIT OF EMRAB-TOLC MULTIDRUG EFFLUX PUMP"/>
    <property type="match status" value="1"/>
</dbReference>
<evidence type="ECO:0000313" key="5">
    <source>
        <dbReference type="Proteomes" id="UP000004949"/>
    </source>
</evidence>
<keyword evidence="2" id="KW-0472">Membrane</keyword>
<keyword evidence="2" id="KW-1133">Transmembrane helix</keyword>
<keyword evidence="5" id="KW-1185">Reference proteome</keyword>
<feature type="coiled-coil region" evidence="1">
    <location>
        <begin position="122"/>
        <end position="180"/>
    </location>
</feature>
<dbReference type="AlphaFoldDB" id="G6XLR5"/>
<reference evidence="4 5" key="1">
    <citation type="submission" date="2011-10" db="EMBL/GenBank/DDBJ databases">
        <title>Genome sequence of Gluconobacter morbifer G707, isolated from Drosophila gut.</title>
        <authorList>
            <person name="Lee W.-J."/>
            <person name="Kim E.-K."/>
        </authorList>
    </citation>
    <scope>NUCLEOTIDE SEQUENCE [LARGE SCALE GENOMIC DNA]</scope>
    <source>
        <strain evidence="4 5">G707</strain>
    </source>
</reference>
<organism evidence="4 5">
    <name type="scientific">Gluconobacter morbifer G707</name>
    <dbReference type="NCBI Taxonomy" id="1088869"/>
    <lineage>
        <taxon>Bacteria</taxon>
        <taxon>Pseudomonadati</taxon>
        <taxon>Pseudomonadota</taxon>
        <taxon>Alphaproteobacteria</taxon>
        <taxon>Acetobacterales</taxon>
        <taxon>Acetobacteraceae</taxon>
        <taxon>Gluconobacter</taxon>
    </lineage>
</organism>
<dbReference type="eggNOG" id="COG1566">
    <property type="taxonomic scope" value="Bacteria"/>
</dbReference>
<dbReference type="GO" id="GO:0055085">
    <property type="term" value="P:transmembrane transport"/>
    <property type="evidence" value="ECO:0007669"/>
    <property type="project" value="InterPro"/>
</dbReference>
<evidence type="ECO:0000259" key="3">
    <source>
        <dbReference type="Pfam" id="PF25917"/>
    </source>
</evidence>
<accession>G6XLR5</accession>
<comment type="caution">
    <text evidence="4">The sequence shown here is derived from an EMBL/GenBank/DDBJ whole genome shotgun (WGS) entry which is preliminary data.</text>
</comment>
<dbReference type="InterPro" id="IPR050739">
    <property type="entry name" value="MFP"/>
</dbReference>
<dbReference type="EMBL" id="AGQV01000010">
    <property type="protein sequence ID" value="EHH67320.1"/>
    <property type="molecule type" value="Genomic_DNA"/>
</dbReference>
<dbReference type="RefSeq" id="WP_008852457.1">
    <property type="nucleotide sequence ID" value="NZ_AGQV01000010.1"/>
</dbReference>
<protein>
    <submittedName>
        <fullName evidence="4">Secretion protein HlyD family protein</fullName>
    </submittedName>
</protein>
<dbReference type="SUPFAM" id="SSF111369">
    <property type="entry name" value="HlyD-like secretion proteins"/>
    <property type="match status" value="3"/>
</dbReference>
<dbReference type="Proteomes" id="UP000004949">
    <property type="component" value="Unassembled WGS sequence"/>
</dbReference>
<evidence type="ECO:0000313" key="4">
    <source>
        <dbReference type="EMBL" id="EHH67320.1"/>
    </source>
</evidence>
<keyword evidence="1" id="KW-0175">Coiled coil</keyword>
<dbReference type="OrthoDB" id="9811754at2"/>
<feature type="domain" description="Multidrug resistance protein MdtA-like barrel-sandwich hybrid" evidence="3">
    <location>
        <begin position="56"/>
        <end position="250"/>
    </location>
</feature>
<sequence length="367" mass="39794">MADQTNDDDGKPNARWPFVLAAVIIVGFIAVVLAIIFVPSRRVWTDDAYVTAHYSTIAPRISGQVETVAVDDNQMVRTGQVLVTLDDRDYRTSVDQALATLDHDQALVMDAKAAVNRQPSLIQQAQANVARLRSQLVFARQNARRYGDLAKTGAGSTESNQQYTAQVGELEASVQGAQADAAATQAQLPILQARHEAALHTLDMDRARLHQAELNLSYTRVRAPFDGMVGERSVQAGNYVAPGAALMAVVPMDQLWIEANYRELALRHMRPGQPVVIHVDAYDIDLQGVVDSVPPASGAAFAPLAPENATGNFTKIVQRLPVKITVRPGQKLAALLRMGFSVETSVDTGFENVAADQQHTQTPVTAR</sequence>
<keyword evidence="2" id="KW-0812">Transmembrane</keyword>
<dbReference type="Gene3D" id="2.40.50.100">
    <property type="match status" value="1"/>
</dbReference>